<proteinExistence type="predicted"/>
<protein>
    <submittedName>
        <fullName evidence="1">Uncharacterized protein</fullName>
    </submittedName>
</protein>
<comment type="caution">
    <text evidence="1">The sequence shown here is derived from an EMBL/GenBank/DDBJ whole genome shotgun (WGS) entry which is preliminary data.</text>
</comment>
<gene>
    <name evidence="1" type="ORF">J2S25_003777</name>
</gene>
<organism evidence="1 2">
    <name type="scientific">Mesobacillus stamsii</name>
    <dbReference type="NCBI Taxonomy" id="225347"/>
    <lineage>
        <taxon>Bacteria</taxon>
        <taxon>Bacillati</taxon>
        <taxon>Bacillota</taxon>
        <taxon>Bacilli</taxon>
        <taxon>Bacillales</taxon>
        <taxon>Bacillaceae</taxon>
        <taxon>Mesobacillus</taxon>
    </lineage>
</organism>
<name>A0ABU0G036_9BACI</name>
<dbReference type="EMBL" id="JAUSUN010000037">
    <property type="protein sequence ID" value="MDQ0415550.1"/>
    <property type="molecule type" value="Genomic_DNA"/>
</dbReference>
<evidence type="ECO:0000313" key="1">
    <source>
        <dbReference type="EMBL" id="MDQ0415550.1"/>
    </source>
</evidence>
<reference evidence="1 2" key="1">
    <citation type="submission" date="2023-07" db="EMBL/GenBank/DDBJ databases">
        <title>Genomic Encyclopedia of Type Strains, Phase IV (KMG-IV): sequencing the most valuable type-strain genomes for metagenomic binning, comparative biology and taxonomic classification.</title>
        <authorList>
            <person name="Goeker M."/>
        </authorList>
    </citation>
    <scope>NUCLEOTIDE SEQUENCE [LARGE SCALE GENOMIC DNA]</scope>
    <source>
        <strain evidence="1 2">DSM 19598</strain>
    </source>
</reference>
<accession>A0ABU0G036</accession>
<dbReference type="Proteomes" id="UP001242313">
    <property type="component" value="Unassembled WGS sequence"/>
</dbReference>
<evidence type="ECO:0000313" key="2">
    <source>
        <dbReference type="Proteomes" id="UP001242313"/>
    </source>
</evidence>
<sequence>MRHAASVRPEPGSNSPKKSMSLAHKLKRWLMSFYNRSHDNLLFVDACLFSFQRTNCVRRSEATFLIYHALDLMSITFLTRHLSNYLNGSAATFINISGYTRFVNNYFLKNFIPLICFFCRHIFQAFLWRCNSFK</sequence>
<keyword evidence="2" id="KW-1185">Reference proteome</keyword>